<dbReference type="AlphaFoldDB" id="A0A0U3IDS8"/>
<protein>
    <submittedName>
        <fullName evidence="1">Uncharacterized protein</fullName>
    </submittedName>
</protein>
<reference evidence="1 2" key="1">
    <citation type="submission" date="2015-12" db="EMBL/GenBank/DDBJ databases">
        <title>Complete genome sequence of Pseudoalteromonas rubra SCSIO 6842, harboring a conjugative plasmid.</title>
        <authorList>
            <person name="Li B."/>
            <person name="Wang X."/>
        </authorList>
    </citation>
    <scope>NUCLEOTIDE SEQUENCE [LARGE SCALE GENOMIC DNA]</scope>
    <source>
        <strain evidence="1 2">SCSIO 6842</strain>
    </source>
</reference>
<dbReference type="EMBL" id="CP013612">
    <property type="protein sequence ID" value="ALU45952.1"/>
    <property type="molecule type" value="Genomic_DNA"/>
</dbReference>
<name>A0A0U3IDS8_9GAMM</name>
<sequence>MSGSASFIHENNGNTILDPYYNKNELLAWDVSAVKNASQYQVIVEKSGSQRIFPATKDGNLVKFRFSQHMSNYRTNDEVKVSLSASNSAGQSAVLSSKENITLVNWDEIEYFNGTPLHIVGAAMEANKYKSTVFNKLWKTIPQTNSLDEATHLYDIDPTLFFDAYFHTYQLPSNLSSKPRTEPVMNVSRPLFDGFAFWDNILKKSPHFADATRFTNVLSTDNILNKFNSGANNSYLRGYLDTIFRIKNKASKPNNKYLFKNEKSLLAAMHESADRQDPSTGVASSKSRGFYVMLPAPYYKVLTTDEIEDGIENPYPFIEEEFKKRFTVYIDEVIEQYALWRSKYPNSKVKLAGFIHGSESSDRKTLGLIRHLKSHIKSFSPELELVASGYRKGPDLAQTFEESCSDRNSDLEKCLIKYTQIYDVEINNNFDKVWLQPNATLERFTSHTNRYMGISSFERELLHWYGKGVLERVKNDPKYSLVFEYTRNFANGRESSRDYFGYQTRIPEQSHSFSNYIHSAFNARFKGDSYKGGYYGDISYYADYIATDFPPQYSNGSKSFLYDDNGGLFFCYVQYAIGKSDGCDAISYHQEGGKDYIYTYDLVESISDVRAMYSFIGTTRGFQKYSADNKIKPATPLNDVNVNQSITIDITENVANARYLSFNTLVRSRLHPYLQKGSAAAISNCSAKPVVTFTFKDDSNNQIGSPSYLELGQEILQQKACRNIKDLVKTLEDEETKRINNERLSKCGPVVDSDTYRKCIKNINPEYVGEARTTSLWEPLSTRIALPYGTKKVSIKMETKKINTLDYVKSFVFYRPDYQLE</sequence>
<evidence type="ECO:0000313" key="2">
    <source>
        <dbReference type="Proteomes" id="UP000069015"/>
    </source>
</evidence>
<dbReference type="Proteomes" id="UP000069015">
    <property type="component" value="Chromosome 2"/>
</dbReference>
<organism evidence="1 2">
    <name type="scientific">Pseudoalteromonas rubra</name>
    <dbReference type="NCBI Taxonomy" id="43658"/>
    <lineage>
        <taxon>Bacteria</taxon>
        <taxon>Pseudomonadati</taxon>
        <taxon>Pseudomonadota</taxon>
        <taxon>Gammaproteobacteria</taxon>
        <taxon>Alteromonadales</taxon>
        <taxon>Pseudoalteromonadaceae</taxon>
        <taxon>Pseudoalteromonas</taxon>
    </lineage>
</organism>
<gene>
    <name evidence="1" type="ORF">AT705_23815</name>
</gene>
<accession>A0A0U3IDS8</accession>
<evidence type="ECO:0000313" key="1">
    <source>
        <dbReference type="EMBL" id="ALU45952.1"/>
    </source>
</evidence>
<proteinExistence type="predicted"/>
<dbReference type="KEGG" id="prr:AT705_23815"/>